<gene>
    <name evidence="5" type="ORF">AVDCRST_MAG28-2555</name>
</gene>
<keyword evidence="2 5" id="KW-0808">Transferase</keyword>
<comment type="similarity">
    <text evidence="1">Belongs to the IPP transferase family.</text>
</comment>
<dbReference type="EC" id="2.5.1.75" evidence="5"/>
<evidence type="ECO:0000256" key="1">
    <source>
        <dbReference type="ARBA" id="ARBA00005842"/>
    </source>
</evidence>
<dbReference type="EMBL" id="CADCVE010000054">
    <property type="protein sequence ID" value="CAA9456197.1"/>
    <property type="molecule type" value="Genomic_DNA"/>
</dbReference>
<dbReference type="Gene3D" id="1.10.287.890">
    <property type="entry name" value="Crystal structure of tRNA isopentenylpyrophosphate transferase (bh2366) domain"/>
    <property type="match status" value="1"/>
</dbReference>
<reference evidence="5" key="1">
    <citation type="submission" date="2020-02" db="EMBL/GenBank/DDBJ databases">
        <authorList>
            <person name="Meier V. D."/>
        </authorList>
    </citation>
    <scope>NUCLEOTIDE SEQUENCE</scope>
    <source>
        <strain evidence="5">AVDCRST_MAG28</strain>
    </source>
</reference>
<dbReference type="InterPro" id="IPR027417">
    <property type="entry name" value="P-loop_NTPase"/>
</dbReference>
<accession>A0A6J4QVH9</accession>
<dbReference type="Pfam" id="PF01715">
    <property type="entry name" value="IPPT"/>
    <property type="match status" value="1"/>
</dbReference>
<organism evidence="5">
    <name type="scientific">uncultured Rubrobacteraceae bacterium</name>
    <dbReference type="NCBI Taxonomy" id="349277"/>
    <lineage>
        <taxon>Bacteria</taxon>
        <taxon>Bacillati</taxon>
        <taxon>Actinomycetota</taxon>
        <taxon>Rubrobacteria</taxon>
        <taxon>Rubrobacterales</taxon>
        <taxon>Rubrobacteraceae</taxon>
        <taxon>environmental samples</taxon>
    </lineage>
</organism>
<dbReference type="PANTHER" id="PTHR11088">
    <property type="entry name" value="TRNA DIMETHYLALLYLTRANSFERASE"/>
    <property type="match status" value="1"/>
</dbReference>
<dbReference type="GO" id="GO:0006400">
    <property type="term" value="P:tRNA modification"/>
    <property type="evidence" value="ECO:0007669"/>
    <property type="project" value="TreeGrafter"/>
</dbReference>
<evidence type="ECO:0000256" key="4">
    <source>
        <dbReference type="ARBA" id="ARBA00022840"/>
    </source>
</evidence>
<dbReference type="AlphaFoldDB" id="A0A6J4QVH9"/>
<name>A0A6J4QVH9_9ACTN</name>
<proteinExistence type="inferred from homology"/>
<dbReference type="Gene3D" id="3.40.50.300">
    <property type="entry name" value="P-loop containing nucleotide triphosphate hydrolases"/>
    <property type="match status" value="1"/>
</dbReference>
<dbReference type="GO" id="GO:0052381">
    <property type="term" value="F:tRNA dimethylallyltransferase activity"/>
    <property type="evidence" value="ECO:0007669"/>
    <property type="project" value="UniProtKB-EC"/>
</dbReference>
<evidence type="ECO:0000256" key="2">
    <source>
        <dbReference type="ARBA" id="ARBA00022679"/>
    </source>
</evidence>
<evidence type="ECO:0000313" key="5">
    <source>
        <dbReference type="EMBL" id="CAA9456197.1"/>
    </source>
</evidence>
<protein>
    <submittedName>
        <fullName evidence="5">tRNA dimethylallyltransferase</fullName>
        <ecNumber evidence="5">2.5.1.75</ecNumber>
    </submittedName>
</protein>
<dbReference type="GO" id="GO:0005524">
    <property type="term" value="F:ATP binding"/>
    <property type="evidence" value="ECO:0007669"/>
    <property type="project" value="UniProtKB-KW"/>
</dbReference>
<keyword evidence="4" id="KW-0067">ATP-binding</keyword>
<sequence>MCGPTAAGKSALADVLAETISEKFGEWATTLVVDSMQVYREVPLLTNQGRTRAAEMVGIVSVADEWTVAHHKDHSESIISSLSADLPFVLDAGTGMYLNAMLLDIPLAPKAPAEVRANAANLAVNATNPRREARRLELDLTGAPERGSIWGTRKSQMTCDATFLYLRPERSELDRNIAVRSSRISRDGLWEAKRLIGSGTLPNPSARTAIGIKEMLLVASGELHSNQAEEQIAIRTRRLARRQIRWFDKLIRNLPDTTPHIVLDTPKEASAPHIKHIVHDILEG</sequence>
<dbReference type="InterPro" id="IPR039657">
    <property type="entry name" value="Dimethylallyltransferase"/>
</dbReference>
<dbReference type="PANTHER" id="PTHR11088:SF60">
    <property type="entry name" value="TRNA DIMETHYLALLYLTRANSFERASE"/>
    <property type="match status" value="1"/>
</dbReference>
<evidence type="ECO:0000256" key="3">
    <source>
        <dbReference type="ARBA" id="ARBA00022741"/>
    </source>
</evidence>
<keyword evidence="3" id="KW-0547">Nucleotide-binding</keyword>